<feature type="domain" description="Nucleoporin POM152 immunoglobulin-like" evidence="3">
    <location>
        <begin position="682"/>
        <end position="749"/>
    </location>
</feature>
<evidence type="ECO:0008006" key="10">
    <source>
        <dbReference type="Google" id="ProtNLM"/>
    </source>
</evidence>
<feature type="domain" description="Nucleoporin POM152 ninth Ig-like" evidence="7">
    <location>
        <begin position="1082"/>
        <end position="1159"/>
    </location>
</feature>
<evidence type="ECO:0000259" key="7">
    <source>
        <dbReference type="Pfam" id="PF24527"/>
    </source>
</evidence>
<dbReference type="AlphaFoldDB" id="A0A507AXL8"/>
<feature type="domain" description="Nucleoporin POM152 first Ig-like" evidence="6">
    <location>
        <begin position="205"/>
        <end position="313"/>
    </location>
</feature>
<feature type="domain" description="Nucleoporin POM152 Ig-like" evidence="5">
    <location>
        <begin position="1165"/>
        <end position="1251"/>
    </location>
</feature>
<keyword evidence="9" id="KW-1185">Reference proteome</keyword>
<dbReference type="InParanoid" id="A0A507AXL8"/>
<dbReference type="InterPro" id="IPR037701">
    <property type="entry name" value="Pom152"/>
</dbReference>
<comment type="caution">
    <text evidence="8">The sequence shown here is derived from an EMBL/GenBank/DDBJ whole genome shotgun (WGS) entry which is preliminary data.</text>
</comment>
<feature type="domain" description="Nucleoporin POM152 immunoglobulin-like" evidence="3">
    <location>
        <begin position="565"/>
        <end position="667"/>
    </location>
</feature>
<dbReference type="Pfam" id="PF23664">
    <property type="entry name" value="Ig_Pom152"/>
    <property type="match status" value="3"/>
</dbReference>
<dbReference type="InterPro" id="IPR056544">
    <property type="entry name" value="Ig_POM152"/>
</dbReference>
<dbReference type="InterPro" id="IPR056540">
    <property type="entry name" value="TMD_POM152"/>
</dbReference>
<dbReference type="GO" id="GO:0006606">
    <property type="term" value="P:protein import into nucleus"/>
    <property type="evidence" value="ECO:0007669"/>
    <property type="project" value="TreeGrafter"/>
</dbReference>
<evidence type="ECO:0000259" key="6">
    <source>
        <dbReference type="Pfam" id="PF24519"/>
    </source>
</evidence>
<gene>
    <name evidence="8" type="ORF">E0L32_009169</name>
</gene>
<dbReference type="InterPro" id="IPR056542">
    <property type="entry name" value="Ig-like_POM152_1st"/>
</dbReference>
<dbReference type="InterPro" id="IPR056543">
    <property type="entry name" value="Ig-like_POM152_9th"/>
</dbReference>
<dbReference type="Pfam" id="PF24097">
    <property type="entry name" value="TMD_POM152"/>
    <property type="match status" value="1"/>
</dbReference>
<sequence>MSATPRVRSGAFPQTPGTVARGAPPTPSPTPPPAASRRTSQKSPLPVAPRDNAPQTAAGQPVISLNIIPAPSQRLYACAVYLALHAYRIYDWVQLIEEHADSVPLFLKWLIIDLAFLFGLPELRIPWLELAQPTVITLFLIHAVLNWMLMFNIAMPWTSFMLAFVKVFYDKELSISENYVQTSNILHNHSLIMGKQIINILPEGTAIMNPEGVPFCIGGDKHSASIPLHFNATAPVEVELIRVDLDTNHEESLKLSKSQLREIEKLSKRQAHEGGQTAVQYNFPVKKTGAYKLGKVLDEYKLEVQRHSPYTFVVACPSARVRASPSAIRCLGDLSDLSLQVDGTPPLKIVYSRTINGKDHSFHFQSLQPEGFSSPLMGSLRSTTLTIPDEKDISWARPHQVMVSLNESMHAGGDWQYSVDEVHDAFGNVAKYVSPAEDPDMRPKPKHLVQNFHVQERPRVRLQGCDLRNPLKVAKNKATPLPVNFEIAGKVPDDTSHTITWQFSPIDTLTKSGDHGDVITEGSYQSKTARDRPMISAPGLYTLKSVTAGSCEGEVQEPASCLLLNPLEPKLTLRSEEIPDTCAGNSVGLRVDLDLVGTPPFVVYYDVVTNGDPRRERVNIPGMRYQLELRPRVAGRHQYIFKAVDDQVYRGQLLTGADKALYQDVKPAASANILRPTGRISACLEEQIGIDINLSGDAPFTLEYELLHEGKKQQFKAADIMESSHRITTPPFVEGGEYALALTSIRDKNGCRNFLQDELKISVRRQRPRAAFGFIDGKRKTKVVEDARVKLPLRLTGDGPWSVTYRNTDADSQPIKRTLTNGNGFIDVNGRGTYEIVEVSDNQCPGTVDRSAATFEVDWFKRPELALVSGESITKQHGKFVKQDVCEGDIDGFEVNLQGSPPYHVEYEIRHKPKQGSSSMSRKSFDAVLSKASIQMDTAKAGLYTYKFSALADNLYNDDKKFTPLVLEQTVNAKPSATFDKPGLSFKYCKSEQENEETIPITLTGVPPFYVEIEIKHQSGSAPETYRIPSIDTHKYGMKIPREHLRLGTQHVRIRQVRDARGCQRTSELGGPSVQLQLFDAPAIYPLETRTDYCVGERIAYTLSGTPPFEVWYTFDGVKRRAKSTTTTFRRVAEAPGEFSITSISDKASECQAAVGLTKTIHPLPSVRISKGRNVRVDIHEGGEVEILFEFWGTPPFEFTYTRSTNAKKGQKSQVLETRHDTSYEHSKVIRASQEGTYEVVAIKDYYCAFSTLQVEGGGSKDKGQKLLQY</sequence>
<feature type="domain" description="Nucleoporin POM152 Ig-like" evidence="5">
    <location>
        <begin position="457"/>
        <end position="561"/>
    </location>
</feature>
<dbReference type="EMBL" id="SKBQ01000065">
    <property type="protein sequence ID" value="TPX09568.1"/>
    <property type="molecule type" value="Genomic_DNA"/>
</dbReference>
<dbReference type="Pfam" id="PF24312">
    <property type="entry name" value="Ig-like_POM152"/>
    <property type="match status" value="3"/>
</dbReference>
<evidence type="ECO:0000259" key="4">
    <source>
        <dbReference type="Pfam" id="PF24097"/>
    </source>
</evidence>
<organism evidence="8 9">
    <name type="scientific">Thyridium curvatum</name>
    <dbReference type="NCBI Taxonomy" id="1093900"/>
    <lineage>
        <taxon>Eukaryota</taxon>
        <taxon>Fungi</taxon>
        <taxon>Dikarya</taxon>
        <taxon>Ascomycota</taxon>
        <taxon>Pezizomycotina</taxon>
        <taxon>Sordariomycetes</taxon>
        <taxon>Sordariomycetidae</taxon>
        <taxon>Thyridiales</taxon>
        <taxon>Thyridiaceae</taxon>
        <taxon>Thyridium</taxon>
    </lineage>
</organism>
<protein>
    <recommendedName>
        <fullName evidence="10">Nucleoporin Pom152</fullName>
    </recommendedName>
</protein>
<dbReference type="GO" id="GO:0017056">
    <property type="term" value="F:structural constituent of nuclear pore"/>
    <property type="evidence" value="ECO:0007669"/>
    <property type="project" value="InterPro"/>
</dbReference>
<evidence type="ECO:0000259" key="3">
    <source>
        <dbReference type="Pfam" id="PF23664"/>
    </source>
</evidence>
<feature type="region of interest" description="Disordered" evidence="1">
    <location>
        <begin position="1"/>
        <end position="56"/>
    </location>
</feature>
<accession>A0A507AXL8</accession>
<evidence type="ECO:0000256" key="1">
    <source>
        <dbReference type="SAM" id="MobiDB-lite"/>
    </source>
</evidence>
<evidence type="ECO:0000313" key="8">
    <source>
        <dbReference type="EMBL" id="TPX09568.1"/>
    </source>
</evidence>
<feature type="compositionally biased region" description="Pro residues" evidence="1">
    <location>
        <begin position="24"/>
        <end position="34"/>
    </location>
</feature>
<keyword evidence="2" id="KW-1133">Transmembrane helix</keyword>
<dbReference type="Proteomes" id="UP000319257">
    <property type="component" value="Unassembled WGS sequence"/>
</dbReference>
<name>A0A507AXL8_9PEZI</name>
<evidence type="ECO:0000313" key="9">
    <source>
        <dbReference type="Proteomes" id="UP000319257"/>
    </source>
</evidence>
<feature type="domain" description="Nucleoporin POM152 N-terminal transmembrane" evidence="4">
    <location>
        <begin position="70"/>
        <end position="153"/>
    </location>
</feature>
<dbReference type="InterPro" id="IPR056541">
    <property type="entry name" value="Ig-like_POM152"/>
</dbReference>
<keyword evidence="2" id="KW-0812">Transmembrane</keyword>
<proteinExistence type="predicted"/>
<feature type="transmembrane region" description="Helical" evidence="2">
    <location>
        <begin position="135"/>
        <end position="157"/>
    </location>
</feature>
<reference evidence="8 9" key="1">
    <citation type="submission" date="2019-06" db="EMBL/GenBank/DDBJ databases">
        <title>Draft genome sequence of the filamentous fungus Phialemoniopsis curvata isolated from diesel fuel.</title>
        <authorList>
            <person name="Varaljay V.A."/>
            <person name="Lyon W.J."/>
            <person name="Crouch A.L."/>
            <person name="Drake C.E."/>
            <person name="Hollomon J.M."/>
            <person name="Nadeau L.J."/>
            <person name="Nunn H.S."/>
            <person name="Stevenson B.S."/>
            <person name="Bojanowski C.L."/>
            <person name="Crookes-Goodson W.J."/>
        </authorList>
    </citation>
    <scope>NUCLEOTIDE SEQUENCE [LARGE SCALE GENOMIC DNA]</scope>
    <source>
        <strain evidence="8 9">D216</strain>
    </source>
</reference>
<dbReference type="PANTHER" id="PTHR28206">
    <property type="entry name" value="NUCLEOPORIN POM152"/>
    <property type="match status" value="1"/>
</dbReference>
<dbReference type="GO" id="GO:0070762">
    <property type="term" value="C:nuclear pore transmembrane ring"/>
    <property type="evidence" value="ECO:0007669"/>
    <property type="project" value="TreeGrafter"/>
</dbReference>
<dbReference type="STRING" id="1093900.A0A507AXL8"/>
<dbReference type="Pfam" id="PF24527">
    <property type="entry name" value="Ig-like_Pom152_9"/>
    <property type="match status" value="1"/>
</dbReference>
<dbReference type="GO" id="GO:0006999">
    <property type="term" value="P:nuclear pore organization"/>
    <property type="evidence" value="ECO:0007669"/>
    <property type="project" value="TreeGrafter"/>
</dbReference>
<dbReference type="FunCoup" id="A0A507AXL8">
    <property type="interactions" value="82"/>
</dbReference>
<dbReference type="Pfam" id="PF24519">
    <property type="entry name" value="Ig-like_Pom152_1"/>
    <property type="match status" value="1"/>
</dbReference>
<evidence type="ECO:0000256" key="2">
    <source>
        <dbReference type="SAM" id="Phobius"/>
    </source>
</evidence>
<evidence type="ECO:0000259" key="5">
    <source>
        <dbReference type="Pfam" id="PF24312"/>
    </source>
</evidence>
<dbReference type="PANTHER" id="PTHR28206:SF1">
    <property type="entry name" value="NUCLEOPORIN POM152"/>
    <property type="match status" value="1"/>
</dbReference>
<dbReference type="GeneID" id="41976616"/>
<feature type="domain" description="Nucleoporin POM152 Ig-like" evidence="5">
    <location>
        <begin position="767"/>
        <end position="853"/>
    </location>
</feature>
<feature type="domain" description="Nucleoporin POM152 immunoglobulin-like" evidence="3">
    <location>
        <begin position="883"/>
        <end position="973"/>
    </location>
</feature>
<dbReference type="OrthoDB" id="5529162at2759"/>
<dbReference type="RefSeq" id="XP_030991279.1">
    <property type="nucleotide sequence ID" value="XM_031144104.1"/>
</dbReference>
<keyword evidence="2" id="KW-0472">Membrane</keyword>